<evidence type="ECO:0000259" key="4">
    <source>
        <dbReference type="Pfam" id="PF13786"/>
    </source>
</evidence>
<organism evidence="5 6">
    <name type="scientific">Litchfieldia luteola</name>
    <dbReference type="NCBI Taxonomy" id="682179"/>
    <lineage>
        <taxon>Bacteria</taxon>
        <taxon>Bacillati</taxon>
        <taxon>Bacillota</taxon>
        <taxon>Bacilli</taxon>
        <taxon>Bacillales</taxon>
        <taxon>Bacillaceae</taxon>
        <taxon>Litchfieldia</taxon>
    </lineage>
</organism>
<dbReference type="Gene3D" id="1.10.10.1320">
    <property type="entry name" value="Anti-sigma factor, zinc-finger domain"/>
    <property type="match status" value="1"/>
</dbReference>
<name>A0ABR9QN90_9BACI</name>
<dbReference type="EMBL" id="JADCLJ010000022">
    <property type="protein sequence ID" value="MBE4909629.1"/>
    <property type="molecule type" value="Genomic_DNA"/>
</dbReference>
<feature type="domain" description="Putative zinc-finger" evidence="3">
    <location>
        <begin position="5"/>
        <end position="36"/>
    </location>
</feature>
<evidence type="ECO:0000256" key="1">
    <source>
        <dbReference type="ARBA" id="ARBA00024353"/>
    </source>
</evidence>
<dbReference type="Proteomes" id="UP001516662">
    <property type="component" value="Unassembled WGS sequence"/>
</dbReference>
<comment type="similarity">
    <text evidence="1">Belongs to the zinc-associated anti-sigma factor (ZAS) superfamily. Anti-sigma-W factor family.</text>
</comment>
<feature type="domain" description="DUF4179" evidence="4">
    <location>
        <begin position="82"/>
        <end position="168"/>
    </location>
</feature>
<comment type="caution">
    <text evidence="5">The sequence shown here is derived from an EMBL/GenBank/DDBJ whole genome shotgun (WGS) entry which is preliminary data.</text>
</comment>
<dbReference type="InterPro" id="IPR041916">
    <property type="entry name" value="Anti_sigma_zinc_sf"/>
</dbReference>
<reference evidence="5 6" key="1">
    <citation type="submission" date="2020-10" db="EMBL/GenBank/DDBJ databases">
        <title>Bacillus sp. HD4P25, an endophyte from a halophyte.</title>
        <authorList>
            <person name="Sun J.-Q."/>
        </authorList>
    </citation>
    <scope>NUCLEOTIDE SEQUENCE [LARGE SCALE GENOMIC DNA]</scope>
    <source>
        <strain evidence="5 6">YIM 93174</strain>
    </source>
</reference>
<evidence type="ECO:0000313" key="5">
    <source>
        <dbReference type="EMBL" id="MBE4909629.1"/>
    </source>
</evidence>
<evidence type="ECO:0000313" key="6">
    <source>
        <dbReference type="Proteomes" id="UP001516662"/>
    </source>
</evidence>
<protein>
    <recommendedName>
        <fullName evidence="2">Anti-sigma-W factor RsiW</fullName>
    </recommendedName>
</protein>
<sequence>MMKCWAADKLSQYVDHMLDNKETSEVDSHLITCSKCKEIVEAYQNEASFLKDTLQTPELPPNFTDLVLGELEPYESKVIRTNRTPWKKLTLSAAGIVLVLGLSSTFHSGFAEWLGGLFTTQQVDEGLRRAADTGFVERVNQEVKDQGLTLKVEDVIADSSRIALSYQVLDESGKAQDTYLNLGEAEIYAKDEQGNRLDNVGMGWSHGNEYGLIEFSLQERHQLEKFTLTLAVKELKGVKGNWNLEFPVDLTASLKATQTIPLDHASHSLHGVEIEMKEARFAPSTTEIVYETSFSKEELAQIKKEIKGFEKTFGKDVVKRLGRQYDTSIQYRIKDSTNETIASHNTFADHQGHKSDNGMIQLSGQNKMQLGHISWVDSFVPQKAESDLQLIVDGVMKTVPSDFSIKIKPKDIAKNPVSFEYEGNYVKIHKARKQNEYSLEKSLPPISKETMFMIQMEGGKEQLASDPGVWLAVDNNGKVYETSMSGSILDEKDEFGRYKTTIELTINDIEEVPEELTLHLVSVTRYVKVDEQWEVKLK</sequence>
<dbReference type="InterPro" id="IPR027383">
    <property type="entry name" value="Znf_put"/>
</dbReference>
<dbReference type="Pfam" id="PF13786">
    <property type="entry name" value="DUF4179"/>
    <property type="match status" value="1"/>
</dbReference>
<proteinExistence type="inferred from homology"/>
<keyword evidence="6" id="KW-1185">Reference proteome</keyword>
<dbReference type="Pfam" id="PF13490">
    <property type="entry name" value="zf-HC2"/>
    <property type="match status" value="1"/>
</dbReference>
<gene>
    <name evidence="5" type="ORF">IMZ08_16370</name>
</gene>
<dbReference type="RefSeq" id="WP_193538461.1">
    <property type="nucleotide sequence ID" value="NZ_JADCLJ010000022.1"/>
</dbReference>
<accession>A0ABR9QN90</accession>
<evidence type="ECO:0000259" key="3">
    <source>
        <dbReference type="Pfam" id="PF13490"/>
    </source>
</evidence>
<evidence type="ECO:0000256" key="2">
    <source>
        <dbReference type="ARBA" id="ARBA00024438"/>
    </source>
</evidence>
<dbReference type="InterPro" id="IPR025436">
    <property type="entry name" value="DUF4179"/>
</dbReference>
<dbReference type="Gene3D" id="2.60.40.1630">
    <property type="entry name" value="bacillus anthracis domain"/>
    <property type="match status" value="1"/>
</dbReference>